<reference evidence="2 3" key="1">
    <citation type="submission" date="2020-01" db="EMBL/GenBank/DDBJ databases">
        <title>Ponticoccus aerotolerans gen. nov., sp. nov., an anaerobic bacterium and proposal of Ponticoccusceae fam. nov., Ponticoccusles ord. nov. and Ponticoccuse classis nov. in the phylum Kiritimatiellaeota.</title>
        <authorList>
            <person name="Zhou L.Y."/>
            <person name="Du Z.J."/>
        </authorList>
    </citation>
    <scope>NUCLEOTIDE SEQUENCE [LARGE SCALE GENOMIC DNA]</scope>
    <source>
        <strain evidence="2 3">S-5007</strain>
    </source>
</reference>
<evidence type="ECO:0000256" key="1">
    <source>
        <dbReference type="SAM" id="Phobius"/>
    </source>
</evidence>
<organism evidence="2 3">
    <name type="scientific">Tichowtungia aerotolerans</name>
    <dbReference type="NCBI Taxonomy" id="2697043"/>
    <lineage>
        <taxon>Bacteria</taxon>
        <taxon>Pseudomonadati</taxon>
        <taxon>Kiritimatiellota</taxon>
        <taxon>Tichowtungiia</taxon>
        <taxon>Tichowtungiales</taxon>
        <taxon>Tichowtungiaceae</taxon>
        <taxon>Tichowtungia</taxon>
    </lineage>
</organism>
<dbReference type="EMBL" id="CP047593">
    <property type="protein sequence ID" value="QHI69039.1"/>
    <property type="molecule type" value="Genomic_DNA"/>
</dbReference>
<accession>A0A6P1M2I0</accession>
<evidence type="ECO:0000313" key="3">
    <source>
        <dbReference type="Proteomes" id="UP000464954"/>
    </source>
</evidence>
<keyword evidence="1" id="KW-0472">Membrane</keyword>
<dbReference type="AlphaFoldDB" id="A0A6P1M2I0"/>
<keyword evidence="1" id="KW-1133">Transmembrane helix</keyword>
<dbReference type="KEGG" id="taer:GT409_06135"/>
<evidence type="ECO:0000313" key="2">
    <source>
        <dbReference type="EMBL" id="QHI69039.1"/>
    </source>
</evidence>
<feature type="transmembrane region" description="Helical" evidence="1">
    <location>
        <begin position="71"/>
        <end position="92"/>
    </location>
</feature>
<proteinExistence type="predicted"/>
<name>A0A6P1M2I0_9BACT</name>
<protein>
    <submittedName>
        <fullName evidence="2">Uncharacterized protein</fullName>
    </submittedName>
</protein>
<keyword evidence="1" id="KW-0812">Transmembrane</keyword>
<dbReference type="Pfam" id="PF05708">
    <property type="entry name" value="Peptidase_C92"/>
    <property type="match status" value="1"/>
</dbReference>
<dbReference type="Gene3D" id="3.90.1720.10">
    <property type="entry name" value="endopeptidase domain like (from Nostoc punctiforme)"/>
    <property type="match status" value="1"/>
</dbReference>
<gene>
    <name evidence="2" type="ORF">GT409_06135</name>
</gene>
<sequence>MLKNKRLLLVSLLFVVLAGAVLGLKVLYPHHRLIALLLWLISWIPLVRSYRANQRLVRTGKVILKRKGRPWVPHLVVGLLLLTGFYVAWVLVPVETSPLVAMSSGELQREIADDLSTYCMLRETADDLTSEFEQNGLLRRDVETLSDAERLAIRSLWRDGVMAFLEADMIKEKYRGFMQVDYKVRPALHADAFFIAYGAYICQYDACLRFCELVGDNEFMQTLLNEPGDGIPSDSFFVMKQRLTHPEVILRLNAGTAYYELIKKDLTVSPELISDFEMRRSRLFKRLGKKPDLFIDNPLDVLERNAFKAWLPVQKNVAVQMSYIRTARREYFITPEILAQYRDRLLPGDILVERRNWHMTNIGIPGFWPHTALFVGTLEEIDAAFGQLGFQASEKIKQLYPEVYAALSSKDENGFPLTVIESIRPGVIFQSLEKSARCDYLGVVRPDLSQHEKFNALLAAFSNYQKPYDLNFDFTTDNELVCSELVYKAYQSAGPLPLTPEIINGRLLLPPNEMVRQIADHLREAFSFVLFLDASEKENRIIEGTQQSFAESWARPKWDVLQK</sequence>
<feature type="transmembrane region" description="Helical" evidence="1">
    <location>
        <begin position="33"/>
        <end position="50"/>
    </location>
</feature>
<keyword evidence="3" id="KW-1185">Reference proteome</keyword>
<dbReference type="RefSeq" id="WP_160627961.1">
    <property type="nucleotide sequence ID" value="NZ_CP047593.1"/>
</dbReference>
<dbReference type="Proteomes" id="UP000464954">
    <property type="component" value="Chromosome"/>
</dbReference>
<dbReference type="InterPro" id="IPR038765">
    <property type="entry name" value="Papain-like_cys_pep_sf"/>
</dbReference>
<dbReference type="SUPFAM" id="SSF54001">
    <property type="entry name" value="Cysteine proteinases"/>
    <property type="match status" value="1"/>
</dbReference>
<dbReference type="InterPro" id="IPR024453">
    <property type="entry name" value="Peptidase_C92"/>
</dbReference>